<dbReference type="BioCyc" id="PMAR59922:G1G80-558-MONOMER"/>
<dbReference type="STRING" id="59922.P9303_06081"/>
<dbReference type="InterPro" id="IPR003772">
    <property type="entry name" value="YceD"/>
</dbReference>
<protein>
    <submittedName>
        <fullName evidence="1">Predicted metal-binding, possibly nucleic acid-binding protein</fullName>
    </submittedName>
</protein>
<dbReference type="AlphaFoldDB" id="A2C7A0"/>
<proteinExistence type="predicted"/>
<sequence>MIPGLQPISLQDLKALAAPRHWSIEGHLDEMASLTPLRGSISAEHQGSILEVKGKFQTIVTLCCDRCLSEFNQNLACNTEELIWLKGNGPNPNELNVSSHSDDMDALMECLDPRGSFDPERWVFEQLSLQMPLVKRCGADCPGPAQLQPSAKTTAVKAEGTDLDPRWAALQKLNSP</sequence>
<dbReference type="EMBL" id="CP000554">
    <property type="protein sequence ID" value="ABM77360.1"/>
    <property type="molecule type" value="Genomic_DNA"/>
</dbReference>
<evidence type="ECO:0000313" key="2">
    <source>
        <dbReference type="Proteomes" id="UP000002274"/>
    </source>
</evidence>
<gene>
    <name evidence="1" type="ordered locus">P9303_06081</name>
</gene>
<accession>A2C7A0</accession>
<name>A2C7A0_PROM3</name>
<dbReference type="KEGG" id="pmf:P9303_06081"/>
<reference evidence="1 2" key="1">
    <citation type="journal article" date="2007" name="PLoS Genet.">
        <title>Patterns and implications of gene gain and loss in the evolution of Prochlorococcus.</title>
        <authorList>
            <person name="Kettler G.C."/>
            <person name="Martiny A.C."/>
            <person name="Huang K."/>
            <person name="Zucker J."/>
            <person name="Coleman M.L."/>
            <person name="Rodrigue S."/>
            <person name="Chen F."/>
            <person name="Lapidus A."/>
            <person name="Ferriera S."/>
            <person name="Johnson J."/>
            <person name="Steglich C."/>
            <person name="Church G.M."/>
            <person name="Richardson P."/>
            <person name="Chisholm S.W."/>
        </authorList>
    </citation>
    <scope>NUCLEOTIDE SEQUENCE [LARGE SCALE GENOMIC DNA]</scope>
    <source>
        <strain evidence="1 2">MIT 9303</strain>
    </source>
</reference>
<evidence type="ECO:0000313" key="1">
    <source>
        <dbReference type="EMBL" id="ABM77360.1"/>
    </source>
</evidence>
<dbReference type="Pfam" id="PF02620">
    <property type="entry name" value="YceD"/>
    <property type="match status" value="1"/>
</dbReference>
<dbReference type="HOGENOM" id="CLU_135680_0_0_3"/>
<dbReference type="Proteomes" id="UP000002274">
    <property type="component" value="Chromosome"/>
</dbReference>
<organism evidence="1 2">
    <name type="scientific">Prochlorococcus marinus (strain MIT 9303)</name>
    <dbReference type="NCBI Taxonomy" id="59922"/>
    <lineage>
        <taxon>Bacteria</taxon>
        <taxon>Bacillati</taxon>
        <taxon>Cyanobacteriota</taxon>
        <taxon>Cyanophyceae</taxon>
        <taxon>Synechococcales</taxon>
        <taxon>Prochlorococcaceae</taxon>
        <taxon>Prochlorococcus</taxon>
    </lineage>
</organism>
<dbReference type="RefSeq" id="WP_011825280.1">
    <property type="nucleotide sequence ID" value="NC_008820.1"/>
</dbReference>